<protein>
    <submittedName>
        <fullName evidence="1">Uncharacterized protein</fullName>
    </submittedName>
</protein>
<dbReference type="EMBL" id="PZQS01000002">
    <property type="protein sequence ID" value="PVD35560.1"/>
    <property type="molecule type" value="Genomic_DNA"/>
</dbReference>
<dbReference type="Proteomes" id="UP000245119">
    <property type="component" value="Linkage Group LG2"/>
</dbReference>
<gene>
    <name evidence="1" type="ORF">C0Q70_02523</name>
</gene>
<reference evidence="1 2" key="1">
    <citation type="submission" date="2018-04" db="EMBL/GenBank/DDBJ databases">
        <title>The genome of golden apple snail Pomacea canaliculata provides insight into stress tolerance and invasive adaptation.</title>
        <authorList>
            <person name="Liu C."/>
            <person name="Liu B."/>
            <person name="Ren Y."/>
            <person name="Zhang Y."/>
            <person name="Wang H."/>
            <person name="Li S."/>
            <person name="Jiang F."/>
            <person name="Yin L."/>
            <person name="Zhang G."/>
            <person name="Qian W."/>
            <person name="Fan W."/>
        </authorList>
    </citation>
    <scope>NUCLEOTIDE SEQUENCE [LARGE SCALE GENOMIC DNA]</scope>
    <source>
        <strain evidence="1">SZHN2017</strain>
        <tissue evidence="1">Muscle</tissue>
    </source>
</reference>
<proteinExistence type="predicted"/>
<evidence type="ECO:0000313" key="2">
    <source>
        <dbReference type="Proteomes" id="UP000245119"/>
    </source>
</evidence>
<organism evidence="1 2">
    <name type="scientific">Pomacea canaliculata</name>
    <name type="common">Golden apple snail</name>
    <dbReference type="NCBI Taxonomy" id="400727"/>
    <lineage>
        <taxon>Eukaryota</taxon>
        <taxon>Metazoa</taxon>
        <taxon>Spiralia</taxon>
        <taxon>Lophotrochozoa</taxon>
        <taxon>Mollusca</taxon>
        <taxon>Gastropoda</taxon>
        <taxon>Caenogastropoda</taxon>
        <taxon>Architaenioglossa</taxon>
        <taxon>Ampullarioidea</taxon>
        <taxon>Ampullariidae</taxon>
        <taxon>Pomacea</taxon>
    </lineage>
</organism>
<name>A0A2T7PQ89_POMCA</name>
<comment type="caution">
    <text evidence="1">The sequence shown here is derived from an EMBL/GenBank/DDBJ whole genome shotgun (WGS) entry which is preliminary data.</text>
</comment>
<accession>A0A2T7PQ89</accession>
<dbReference type="AlphaFoldDB" id="A0A2T7PQ89"/>
<keyword evidence="2" id="KW-1185">Reference proteome</keyword>
<sequence>MPPTPPTRNVLFMCGKHCLSQVDRCPSSYWSGPLKVKNRHQEQRLRVMVLTGRRTPVGQIQVGRGRSGTSTQVIGHRYSMAGPQHSPGTHDTLVALNLSRSPS</sequence>
<evidence type="ECO:0000313" key="1">
    <source>
        <dbReference type="EMBL" id="PVD35560.1"/>
    </source>
</evidence>